<reference evidence="1" key="1">
    <citation type="journal article" date="2019" name="Sci. Rep.">
        <title>Draft genome of Tanacetum cinerariifolium, the natural source of mosquito coil.</title>
        <authorList>
            <person name="Yamashiro T."/>
            <person name="Shiraishi A."/>
            <person name="Satake H."/>
            <person name="Nakayama K."/>
        </authorList>
    </citation>
    <scope>NUCLEOTIDE SEQUENCE</scope>
</reference>
<dbReference type="AlphaFoldDB" id="A0A699UWP8"/>
<protein>
    <submittedName>
        <fullName evidence="1">Uncharacterized protein</fullName>
    </submittedName>
</protein>
<evidence type="ECO:0000313" key="1">
    <source>
        <dbReference type="EMBL" id="GFD27077.1"/>
    </source>
</evidence>
<accession>A0A699UWP8</accession>
<organism evidence="1">
    <name type="scientific">Tanacetum cinerariifolium</name>
    <name type="common">Dalmatian daisy</name>
    <name type="synonym">Chrysanthemum cinerariifolium</name>
    <dbReference type="NCBI Taxonomy" id="118510"/>
    <lineage>
        <taxon>Eukaryota</taxon>
        <taxon>Viridiplantae</taxon>
        <taxon>Streptophyta</taxon>
        <taxon>Embryophyta</taxon>
        <taxon>Tracheophyta</taxon>
        <taxon>Spermatophyta</taxon>
        <taxon>Magnoliopsida</taxon>
        <taxon>eudicotyledons</taxon>
        <taxon>Gunneridae</taxon>
        <taxon>Pentapetalae</taxon>
        <taxon>asterids</taxon>
        <taxon>campanulids</taxon>
        <taxon>Asterales</taxon>
        <taxon>Asteraceae</taxon>
        <taxon>Asteroideae</taxon>
        <taxon>Anthemideae</taxon>
        <taxon>Anthemidinae</taxon>
        <taxon>Tanacetum</taxon>
    </lineage>
</organism>
<comment type="caution">
    <text evidence="1">The sequence shown here is derived from an EMBL/GenBank/DDBJ whole genome shotgun (WGS) entry which is preliminary data.</text>
</comment>
<dbReference type="EMBL" id="BKCJ011374017">
    <property type="protein sequence ID" value="GFD27077.1"/>
    <property type="molecule type" value="Genomic_DNA"/>
</dbReference>
<gene>
    <name evidence="1" type="ORF">Tci_899046</name>
</gene>
<sequence length="103" mass="11874">MHWYCLKIRKIEFTQADFEGQAYEVVKAFYPDVVHLQFQMEECHKILTDQVDWANPEGDQVRMNVSKPLPFSGPPVPFMVYLIGGLIVRNSTLTDTLLTQAAR</sequence>
<proteinExistence type="predicted"/>
<name>A0A699UWP8_TANCI</name>